<evidence type="ECO:0000313" key="10">
    <source>
        <dbReference type="Proteomes" id="UP001461341"/>
    </source>
</evidence>
<evidence type="ECO:0000256" key="7">
    <source>
        <dbReference type="ARBA" id="ARBA00023136"/>
    </source>
</evidence>
<feature type="transmembrane region" description="Helical" evidence="8">
    <location>
        <begin position="105"/>
        <end position="127"/>
    </location>
</feature>
<evidence type="ECO:0000256" key="8">
    <source>
        <dbReference type="SAM" id="Phobius"/>
    </source>
</evidence>
<name>A0ABZ2YCW2_9BACT</name>
<organism evidence="9 10">
    <name type="scientific">Thermatribacter velox</name>
    <dbReference type="NCBI Taxonomy" id="3039681"/>
    <lineage>
        <taxon>Bacteria</taxon>
        <taxon>Pseudomonadati</taxon>
        <taxon>Atribacterota</taxon>
        <taxon>Atribacteria</taxon>
        <taxon>Atribacterales</taxon>
        <taxon>Thermatribacteraceae</taxon>
        <taxon>Thermatribacter</taxon>
    </lineage>
</organism>
<dbReference type="PANTHER" id="PTHR32196">
    <property type="entry name" value="ABC TRANSPORTER PERMEASE PROTEIN YPHD-RELATED-RELATED"/>
    <property type="match status" value="1"/>
</dbReference>
<accession>A0ABZ2YCW2</accession>
<keyword evidence="5 8" id="KW-0812">Transmembrane</keyword>
<keyword evidence="6 8" id="KW-1133">Transmembrane helix</keyword>
<evidence type="ECO:0000313" key="9">
    <source>
        <dbReference type="EMBL" id="WZL76844.1"/>
    </source>
</evidence>
<feature type="transmembrane region" description="Helical" evidence="8">
    <location>
        <begin position="53"/>
        <end position="75"/>
    </location>
</feature>
<evidence type="ECO:0000256" key="2">
    <source>
        <dbReference type="ARBA" id="ARBA00022448"/>
    </source>
</evidence>
<dbReference type="RefSeq" id="WP_369019008.1">
    <property type="nucleotide sequence ID" value="NZ_CP121689.1"/>
</dbReference>
<dbReference type="InterPro" id="IPR001851">
    <property type="entry name" value="ABC_transp_permease"/>
</dbReference>
<dbReference type="Pfam" id="PF02653">
    <property type="entry name" value="BPD_transp_2"/>
    <property type="match status" value="1"/>
</dbReference>
<proteinExistence type="predicted"/>
<dbReference type="Proteomes" id="UP001461341">
    <property type="component" value="Chromosome"/>
</dbReference>
<sequence>MAKSTSRQLEARGKNRSFTYEHRSQLGAGAVLAAVLILFIIGSPQTFLSSKIYLAFMSTLPFSAIMALALTLVVISGEMDLSFPAIMGFCGFVFTMVFHASQSFIIALLVSLLVGLGAGALNGLLIVGLGLPSLVTTIGTQFFWAGLTQVLSGGLGKTLVPTKGSFLFNLLVGRVGGKFPMQTLWAVIIGVIIWFVLNRHRLGAHIYFVGDNPHSARVMGVNVERVKLIVFTQMGLFSAFAGILASLEVLYFWPTLGQGYLLKTIAAVFLGGTPVEGGIGTVFGTFIGAVVIGMLEAGIIAMGMTGFWTQLIYGLIIVVSIALHSAIRRRE</sequence>
<dbReference type="CDD" id="cd06579">
    <property type="entry name" value="TM_PBP1_transp_AraH_like"/>
    <property type="match status" value="1"/>
</dbReference>
<keyword evidence="7 8" id="KW-0472">Membrane</keyword>
<reference evidence="9 10" key="1">
    <citation type="submission" date="2023-03" db="EMBL/GenBank/DDBJ databases">
        <title>Novel Species.</title>
        <authorList>
            <person name="Ma S."/>
        </authorList>
    </citation>
    <scope>NUCLEOTIDE SEQUENCE [LARGE SCALE GENOMIC DNA]</scope>
    <source>
        <strain evidence="9 10">B11</strain>
    </source>
</reference>
<keyword evidence="3" id="KW-1003">Cell membrane</keyword>
<feature type="transmembrane region" description="Helical" evidence="8">
    <location>
        <begin position="226"/>
        <end position="245"/>
    </location>
</feature>
<evidence type="ECO:0000256" key="4">
    <source>
        <dbReference type="ARBA" id="ARBA00022519"/>
    </source>
</evidence>
<feature type="transmembrane region" description="Helical" evidence="8">
    <location>
        <begin position="81"/>
        <end position="98"/>
    </location>
</feature>
<dbReference type="EMBL" id="CP121689">
    <property type="protein sequence ID" value="WZL76844.1"/>
    <property type="molecule type" value="Genomic_DNA"/>
</dbReference>
<feature type="transmembrane region" description="Helical" evidence="8">
    <location>
        <begin position="251"/>
        <end position="270"/>
    </location>
</feature>
<feature type="transmembrane region" description="Helical" evidence="8">
    <location>
        <begin position="307"/>
        <end position="327"/>
    </location>
</feature>
<evidence type="ECO:0000256" key="6">
    <source>
        <dbReference type="ARBA" id="ARBA00022989"/>
    </source>
</evidence>
<feature type="transmembrane region" description="Helical" evidence="8">
    <location>
        <begin position="179"/>
        <end position="197"/>
    </location>
</feature>
<keyword evidence="4" id="KW-0997">Cell inner membrane</keyword>
<gene>
    <name evidence="9" type="ORF">QBE54_03700</name>
</gene>
<protein>
    <submittedName>
        <fullName evidence="9">ABC transporter permease</fullName>
    </submittedName>
</protein>
<keyword evidence="10" id="KW-1185">Reference proteome</keyword>
<feature type="transmembrane region" description="Helical" evidence="8">
    <location>
        <begin position="24"/>
        <end position="41"/>
    </location>
</feature>
<evidence type="ECO:0000256" key="3">
    <source>
        <dbReference type="ARBA" id="ARBA00022475"/>
    </source>
</evidence>
<feature type="transmembrane region" description="Helical" evidence="8">
    <location>
        <begin position="282"/>
        <end position="301"/>
    </location>
</feature>
<evidence type="ECO:0000256" key="5">
    <source>
        <dbReference type="ARBA" id="ARBA00022692"/>
    </source>
</evidence>
<dbReference type="PANTHER" id="PTHR32196:SF21">
    <property type="entry name" value="ABC TRANSPORTER PERMEASE PROTEIN YPHD-RELATED"/>
    <property type="match status" value="1"/>
</dbReference>
<evidence type="ECO:0000256" key="1">
    <source>
        <dbReference type="ARBA" id="ARBA00004651"/>
    </source>
</evidence>
<comment type="subcellular location">
    <subcellularLocation>
        <location evidence="1">Cell membrane</location>
        <topology evidence="1">Multi-pass membrane protein</topology>
    </subcellularLocation>
</comment>
<keyword evidence="2" id="KW-0813">Transport</keyword>